<evidence type="ECO:0000256" key="8">
    <source>
        <dbReference type="ARBA" id="ARBA00022840"/>
    </source>
</evidence>
<evidence type="ECO:0000256" key="6">
    <source>
        <dbReference type="ARBA" id="ARBA00022741"/>
    </source>
</evidence>
<evidence type="ECO:0000259" key="11">
    <source>
        <dbReference type="PROSITE" id="PS50011"/>
    </source>
</evidence>
<accession>A0ABD3N787</accession>
<dbReference type="PROSITE" id="PS50294">
    <property type="entry name" value="WD_REPEATS_REGION"/>
    <property type="match status" value="1"/>
</dbReference>
<dbReference type="PROSITE" id="PS50082">
    <property type="entry name" value="WD_REPEATS_2"/>
    <property type="match status" value="4"/>
</dbReference>
<feature type="repeat" description="WD" evidence="9">
    <location>
        <begin position="1596"/>
        <end position="1629"/>
    </location>
</feature>
<dbReference type="Gene3D" id="2.130.10.10">
    <property type="entry name" value="YVTN repeat-like/Quinoprotein amine dehydrogenase"/>
    <property type="match status" value="2"/>
</dbReference>
<dbReference type="Gene3D" id="1.10.510.10">
    <property type="entry name" value="Transferase(Phosphotransferase) domain 1"/>
    <property type="match status" value="1"/>
</dbReference>
<keyword evidence="13" id="KW-1185">Reference proteome</keyword>
<evidence type="ECO:0000313" key="13">
    <source>
        <dbReference type="Proteomes" id="UP001530400"/>
    </source>
</evidence>
<keyword evidence="2" id="KW-0723">Serine/threonine-protein kinase</keyword>
<feature type="compositionally biased region" description="Polar residues" evidence="10">
    <location>
        <begin position="1"/>
        <end position="33"/>
    </location>
</feature>
<dbReference type="InterPro" id="IPR036322">
    <property type="entry name" value="WD40_repeat_dom_sf"/>
</dbReference>
<dbReference type="EMBL" id="JALLPJ020001278">
    <property type="protein sequence ID" value="KAL3771898.1"/>
    <property type="molecule type" value="Genomic_DNA"/>
</dbReference>
<feature type="domain" description="Protein kinase" evidence="11">
    <location>
        <begin position="72"/>
        <end position="398"/>
    </location>
</feature>
<dbReference type="SUPFAM" id="SSF50978">
    <property type="entry name" value="WD40 repeat-like"/>
    <property type="match status" value="2"/>
</dbReference>
<organism evidence="12 13">
    <name type="scientific">Cyclotella atomus</name>
    <dbReference type="NCBI Taxonomy" id="382360"/>
    <lineage>
        <taxon>Eukaryota</taxon>
        <taxon>Sar</taxon>
        <taxon>Stramenopiles</taxon>
        <taxon>Ochrophyta</taxon>
        <taxon>Bacillariophyta</taxon>
        <taxon>Coscinodiscophyceae</taxon>
        <taxon>Thalassiosirophycidae</taxon>
        <taxon>Stephanodiscales</taxon>
        <taxon>Stephanodiscaceae</taxon>
        <taxon>Cyclotella</taxon>
    </lineage>
</organism>
<dbReference type="Gene3D" id="1.25.10.10">
    <property type="entry name" value="Leucine-rich Repeat Variant"/>
    <property type="match status" value="2"/>
</dbReference>
<evidence type="ECO:0000256" key="4">
    <source>
        <dbReference type="ARBA" id="ARBA00022679"/>
    </source>
</evidence>
<dbReference type="SUPFAM" id="SSF48371">
    <property type="entry name" value="ARM repeat"/>
    <property type="match status" value="1"/>
</dbReference>
<evidence type="ECO:0000256" key="9">
    <source>
        <dbReference type="PROSITE-ProRule" id="PRU00221"/>
    </source>
</evidence>
<dbReference type="Pfam" id="PF00069">
    <property type="entry name" value="Pkinase"/>
    <property type="match status" value="1"/>
</dbReference>
<sequence>MGNTSSGSHHNPADTNNTTGNFHHPNVTIQTLGSGPVDANQGYYTATDTGDALASSITKDLNAQSIGGQTVSISRLWPGSGRMMRSYRLKIRIAGLNTASSSAVDSESLPFTIELSCKSFIVKSTSEEALKKVLTDGETELKRLRSLLANPKQHPHVLSYPRWIVGTSFTNNANSITRSIHLLRQHVHSSLADRLVSRPFLTLIEKNWITYQLLNAVQSLHDAGICHGHITTENVLLTSWNWVLLSDVGCQHFKPVALPDDDPGLWIHWFEGRGGEEKVTEHHGNGEKKCCLAPERYYSPGKSGDAASKLTPEMDTFSLGCVLIELFLNGERALDLGDLMEYRRQGGKESGVLPSSLKQKLDKIESSKMRAACRHMLSLDPAARLSPSEYLERLSSNVSKKTAEATESSTQPPIPQCFKTTLQPFMLRLRTEIQSPDVRIVLVACNYSSILKATIGVEDKWGAAFFSRVLGPTIHRYEGEHSKKMESNMSANMATKEESDGLDRLSLDELLSETEDLLRRLESGSLNLQLLKQNDILSSGNQESPPCLMDDATQFLGKTSNPTPSQASLIVILQVVFSSVRHVRRTSSKFIALKLMHRIALFSSDEIRLERIVPFVTSLLQDSEPIIRALGISILTSVLTMVRTFPPSDAQLFPRYVFKKVAHLITDAALIVRVAFARNIATLAEASLRFLDIGHAVSLYDAVSGTVSRDGHANEEDRILVFSEDTANLLGAGVSPEKKTHSDESLEDDTTTVLIRNTYDADLAVLHEVVLRWVVHITTDTSDHSSQSKQALLDDLQRLCNFFGAEQSFQILPQILAFFNDRKDWQLRASLCRHLPTICVVVGRAATEQFVVPCIESALNDDEEQVVNEALVCLTTLVSTTLLTRTSLMGTEAQPASLHTDGRPRREKQGVIRKSAALLLHPLDSVRQNAACFIYFCWNHLSDTDTNAFAAQILQPYLQYNPSFESVHHLVSCLKAPTMSLDHASSKSAKTSSIIIDGEIEYSLKLARSLSVPSQWFNEAALPSLPSWYETLQNAHGTNPSLTDPYFSLGIKAFEQGENLGALPTIRVIDESVLLLIYISLVYGISVPFASKPPNQHVITSWIGDINLPKTANEESNVNDLLSRPEIKILEHSCKGEFGAFSMIDQSFPENYLVLSKIRALMVPALSPNLGTVRSGFDINLNMKQQWRPKEDNLLATTSSTTEHSGPVTKLAVHTEEAFFVSASSDGTSKVFELGQLKDAGGDLRSCLTYNGHVADNNGSTYVRINDVTILQSNRTVASAASDGSVHVWRIDTVTSQSSTAQTSKARVSGITALKQVRPEEGEVMAISHFNTSAASILTYATQRGIIHSMDLRSPSEPFSMKFGPEYGYLTAMELGKDRGWISVGSSRGYIGLFDIRFQSVVKLWRHNRQSPINCLSNACGVSSWPLLFMGCDNNEVTLFDASTGECRQCYRVLEGSLSYIDQAALPLDRLSMPYLEDVKVGKATVTIDAALQMSINRTSTYNVNALVGDINRNGTSHLITGGSDNMIRYWDIGRSTKSFCVTGLARNQPAPSFDHMDVGRTSRLYICQQPPVPPIHLMESNRLPLQSRQGVVRCENRHSDSILDLKVINYPSSCLLSASRDGTIKLWS</sequence>
<dbReference type="GO" id="GO:0004674">
    <property type="term" value="F:protein serine/threonine kinase activity"/>
    <property type="evidence" value="ECO:0007669"/>
    <property type="project" value="UniProtKB-KW"/>
</dbReference>
<reference evidence="12 13" key="1">
    <citation type="submission" date="2024-10" db="EMBL/GenBank/DDBJ databases">
        <title>Updated reference genomes for cyclostephanoid diatoms.</title>
        <authorList>
            <person name="Roberts W.R."/>
            <person name="Alverson A.J."/>
        </authorList>
    </citation>
    <scope>NUCLEOTIDE SEQUENCE [LARGE SCALE GENOMIC DNA]</scope>
    <source>
        <strain evidence="12 13">AJA010-31</strain>
    </source>
</reference>
<dbReference type="InterPro" id="IPR045162">
    <property type="entry name" value="Vps15-like"/>
</dbReference>
<comment type="caution">
    <text evidence="12">The sequence shown here is derived from an EMBL/GenBank/DDBJ whole genome shotgun (WGS) entry which is preliminary data.</text>
</comment>
<dbReference type="GO" id="GO:0005524">
    <property type="term" value="F:ATP binding"/>
    <property type="evidence" value="ECO:0007669"/>
    <property type="project" value="UniProtKB-KW"/>
</dbReference>
<evidence type="ECO:0000256" key="10">
    <source>
        <dbReference type="SAM" id="MobiDB-lite"/>
    </source>
</evidence>
<feature type="repeat" description="WD" evidence="9">
    <location>
        <begin position="1265"/>
        <end position="1299"/>
    </location>
</feature>
<dbReference type="SMART" id="SM00220">
    <property type="entry name" value="S_TKc"/>
    <property type="match status" value="1"/>
</dbReference>
<feature type="region of interest" description="Disordered" evidence="10">
    <location>
        <begin position="1"/>
        <end position="34"/>
    </location>
</feature>
<keyword evidence="5" id="KW-0677">Repeat</keyword>
<dbReference type="PROSITE" id="PS50011">
    <property type="entry name" value="PROTEIN_KINASE_DOM"/>
    <property type="match status" value="1"/>
</dbReference>
<dbReference type="InterPro" id="IPR011989">
    <property type="entry name" value="ARM-like"/>
</dbReference>
<keyword evidence="7" id="KW-0418">Kinase</keyword>
<keyword evidence="6" id="KW-0547">Nucleotide-binding</keyword>
<dbReference type="InterPro" id="IPR055231">
    <property type="entry name" value="2AA_helical"/>
</dbReference>
<evidence type="ECO:0000256" key="2">
    <source>
        <dbReference type="ARBA" id="ARBA00022527"/>
    </source>
</evidence>
<evidence type="ECO:0000256" key="7">
    <source>
        <dbReference type="ARBA" id="ARBA00022777"/>
    </source>
</evidence>
<protein>
    <recommendedName>
        <fullName evidence="1">non-specific serine/threonine protein kinase</fullName>
        <ecNumber evidence="1">2.7.11.1</ecNumber>
    </recommendedName>
</protein>
<proteinExistence type="predicted"/>
<evidence type="ECO:0000256" key="3">
    <source>
        <dbReference type="ARBA" id="ARBA00022574"/>
    </source>
</evidence>
<dbReference type="Pfam" id="PF00400">
    <property type="entry name" value="WD40"/>
    <property type="match status" value="3"/>
</dbReference>
<dbReference type="SMART" id="SM00320">
    <property type="entry name" value="WD40"/>
    <property type="match status" value="4"/>
</dbReference>
<feature type="repeat" description="WD" evidence="9">
    <location>
        <begin position="1519"/>
        <end position="1533"/>
    </location>
</feature>
<dbReference type="InterPro" id="IPR000719">
    <property type="entry name" value="Prot_kinase_dom"/>
</dbReference>
<evidence type="ECO:0000313" key="12">
    <source>
        <dbReference type="EMBL" id="KAL3771898.1"/>
    </source>
</evidence>
<dbReference type="Proteomes" id="UP001530400">
    <property type="component" value="Unassembled WGS sequence"/>
</dbReference>
<evidence type="ECO:0000256" key="1">
    <source>
        <dbReference type="ARBA" id="ARBA00012513"/>
    </source>
</evidence>
<dbReference type="InterPro" id="IPR020472">
    <property type="entry name" value="WD40_PAC1"/>
</dbReference>
<dbReference type="PRINTS" id="PR00320">
    <property type="entry name" value="GPROTEINBRPT"/>
</dbReference>
<dbReference type="InterPro" id="IPR001680">
    <property type="entry name" value="WD40_rpt"/>
</dbReference>
<dbReference type="Pfam" id="PF22956">
    <property type="entry name" value="VPS15-like_hel"/>
    <property type="match status" value="1"/>
</dbReference>
<keyword evidence="4" id="KW-0808">Transferase</keyword>
<keyword evidence="3 9" id="KW-0853">WD repeat</keyword>
<dbReference type="InterPro" id="IPR015943">
    <property type="entry name" value="WD40/YVTN_repeat-like_dom_sf"/>
</dbReference>
<dbReference type="InterPro" id="IPR011009">
    <property type="entry name" value="Kinase-like_dom_sf"/>
</dbReference>
<feature type="repeat" description="WD" evidence="9">
    <location>
        <begin position="1201"/>
        <end position="1234"/>
    </location>
</feature>
<dbReference type="SUPFAM" id="SSF56112">
    <property type="entry name" value="Protein kinase-like (PK-like)"/>
    <property type="match status" value="1"/>
</dbReference>
<dbReference type="InterPro" id="IPR016024">
    <property type="entry name" value="ARM-type_fold"/>
</dbReference>
<gene>
    <name evidence="12" type="ORF">ACHAWO_010425</name>
</gene>
<dbReference type="PANTHER" id="PTHR17583">
    <property type="entry name" value="PHOSPHOINOSITIDE 3-KINASE REGULATORY SUBUNIT 4"/>
    <property type="match status" value="1"/>
</dbReference>
<evidence type="ECO:0000256" key="5">
    <source>
        <dbReference type="ARBA" id="ARBA00022737"/>
    </source>
</evidence>
<dbReference type="PANTHER" id="PTHR17583:SF0">
    <property type="entry name" value="PHOSPHOINOSITIDE 3-KINASE REGULATORY SUBUNIT 4"/>
    <property type="match status" value="1"/>
</dbReference>
<keyword evidence="8" id="KW-0067">ATP-binding</keyword>
<dbReference type="EC" id="2.7.11.1" evidence="1"/>
<name>A0ABD3N787_9STRA</name>